<evidence type="ECO:0000259" key="2">
    <source>
        <dbReference type="Pfam" id="PF13408"/>
    </source>
</evidence>
<dbReference type="InterPro" id="IPR011109">
    <property type="entry name" value="DNA_bind_recombinase_dom"/>
</dbReference>
<name>A0A4P6M3M4_9FIRM</name>
<dbReference type="Pfam" id="PF07508">
    <property type="entry name" value="Recombinase"/>
    <property type="match status" value="1"/>
</dbReference>
<sequence length="340" mass="39489">MDEIEKTIQFSQSRMQSLNILLLKEKPDTISYIFEAYELLRSLSLVVKLLNYKQIKPSKKTEWSIDAVRSILTNPIYSEYSFFFDPATIKACDRCQRILNEQKAGNAQTHLRNYCHVFSGLLYCSVCGRSMNARSGKRKELGRSPANYSCLGRRNHTCNSCYISESGLGVFIYNLILNLYRISIHTKDFLSVHQIEELLLAHNNFPSIHQIAPNDLKMLLEQASTGKFSLFSEFSFHPRISLDMIQMQKECGINDFVYLLSPELGIQKLNDSFYHEKRLNYWGLMDEVNPLILKEFLQHFVTRIYVDHGTVSSITFKNDFTLHFIISNPLKNFTELFDIQ</sequence>
<organism evidence="3 4">
    <name type="scientific">Blautia producta</name>
    <dbReference type="NCBI Taxonomy" id="33035"/>
    <lineage>
        <taxon>Bacteria</taxon>
        <taxon>Bacillati</taxon>
        <taxon>Bacillota</taxon>
        <taxon>Clostridia</taxon>
        <taxon>Lachnospirales</taxon>
        <taxon>Lachnospiraceae</taxon>
        <taxon>Blautia</taxon>
    </lineage>
</organism>
<dbReference type="AlphaFoldDB" id="A0A4P6M3M4"/>
<dbReference type="Proteomes" id="UP000289794">
    <property type="component" value="Chromosome"/>
</dbReference>
<dbReference type="GO" id="GO:0000150">
    <property type="term" value="F:DNA strand exchange activity"/>
    <property type="evidence" value="ECO:0007669"/>
    <property type="project" value="InterPro"/>
</dbReference>
<feature type="domain" description="Recombinase zinc beta ribbon" evidence="2">
    <location>
        <begin position="118"/>
        <end position="169"/>
    </location>
</feature>
<proteinExistence type="predicted"/>
<reference evidence="3 4" key="1">
    <citation type="submission" date="2019-01" db="EMBL/GenBank/DDBJ databases">
        <title>PMF-metabolizing Aryl O-demethylase.</title>
        <authorList>
            <person name="Kim M."/>
        </authorList>
    </citation>
    <scope>NUCLEOTIDE SEQUENCE [LARGE SCALE GENOMIC DNA]</scope>
    <source>
        <strain evidence="3 4">PMF1</strain>
    </source>
</reference>
<dbReference type="RefSeq" id="WP_130181624.1">
    <property type="nucleotide sequence ID" value="NZ_CP035945.1"/>
</dbReference>
<protein>
    <recommendedName>
        <fullName evidence="5">Recombinase zinc beta ribbon domain-containing protein</fullName>
    </recommendedName>
</protein>
<feature type="domain" description="Recombinase" evidence="1">
    <location>
        <begin position="28"/>
        <end position="77"/>
    </location>
</feature>
<evidence type="ECO:0008006" key="5">
    <source>
        <dbReference type="Google" id="ProtNLM"/>
    </source>
</evidence>
<dbReference type="EMBL" id="CP035945">
    <property type="protein sequence ID" value="QBE98073.1"/>
    <property type="molecule type" value="Genomic_DNA"/>
</dbReference>
<evidence type="ECO:0000259" key="1">
    <source>
        <dbReference type="Pfam" id="PF07508"/>
    </source>
</evidence>
<evidence type="ECO:0000313" key="3">
    <source>
        <dbReference type="EMBL" id="QBE98073.1"/>
    </source>
</evidence>
<accession>A0A4P6M3M4</accession>
<dbReference type="KEGG" id="bpro:PMF13cell1_03637"/>
<dbReference type="InterPro" id="IPR025827">
    <property type="entry name" value="Zn_ribbon_recom_dom"/>
</dbReference>
<gene>
    <name evidence="3" type="ORF">PMF13cell1_03637</name>
</gene>
<dbReference type="Pfam" id="PF13408">
    <property type="entry name" value="Zn_ribbon_recom"/>
    <property type="match status" value="1"/>
</dbReference>
<dbReference type="GO" id="GO:0003677">
    <property type="term" value="F:DNA binding"/>
    <property type="evidence" value="ECO:0007669"/>
    <property type="project" value="InterPro"/>
</dbReference>
<evidence type="ECO:0000313" key="4">
    <source>
        <dbReference type="Proteomes" id="UP000289794"/>
    </source>
</evidence>